<dbReference type="InterPro" id="IPR029058">
    <property type="entry name" value="AB_hydrolase_fold"/>
</dbReference>
<dbReference type="Gene3D" id="3.40.50.1820">
    <property type="entry name" value="alpha/beta hydrolase"/>
    <property type="match status" value="1"/>
</dbReference>
<name>A0ABR0KP94_9EURO</name>
<reference evidence="2 3" key="1">
    <citation type="submission" date="2023-08" db="EMBL/GenBank/DDBJ databases">
        <title>Black Yeasts Isolated from many extreme environments.</title>
        <authorList>
            <person name="Coleine C."/>
            <person name="Stajich J.E."/>
            <person name="Selbmann L."/>
        </authorList>
    </citation>
    <scope>NUCLEOTIDE SEQUENCE [LARGE SCALE GENOMIC DNA]</scope>
    <source>
        <strain evidence="2 3">CCFEE 5885</strain>
    </source>
</reference>
<keyword evidence="3" id="KW-1185">Reference proteome</keyword>
<sequence length="349" mass="39031">MKIQAKFKVGTHQNSSNIPTIVQGSKCPSGPAMINTFSGGFDYTYDWPIHYQPLDTQNQSLCQAYMDVSPKETTGDEKVIMMLHGKNFCSQTWNATAKVMLDQGYRVILPDQIGFCKSDKPDSYQFSLHQLALNTKTILDTLGVKRLTVMGHSMGGMLSARFALMYPEMVDRLVMVDPIGLEDWKAKGVPYLPIDDIYRQEAASNYTSISGYENATYYINNWKPEYDVWVNMLLKVYDGSLADTYAFNQALVTDMVYTQPIVYELPLLGDIPNSLLIVGDKDNTAIGKQWSPPDVQATLGHYDVLGREAAQAIGGNCTLIHYPNLGHAPQISDPDIFHQNLTGWLNETD</sequence>
<dbReference type="InterPro" id="IPR000073">
    <property type="entry name" value="AB_hydrolase_1"/>
</dbReference>
<gene>
    <name evidence="2" type="ORF">LTR24_000489</name>
</gene>
<comment type="caution">
    <text evidence="2">The sequence shown here is derived from an EMBL/GenBank/DDBJ whole genome shotgun (WGS) entry which is preliminary data.</text>
</comment>
<dbReference type="PANTHER" id="PTHR43798:SF33">
    <property type="entry name" value="HYDROLASE, PUTATIVE (AFU_ORTHOLOGUE AFUA_2G14860)-RELATED"/>
    <property type="match status" value="1"/>
</dbReference>
<dbReference type="SUPFAM" id="SSF53474">
    <property type="entry name" value="alpha/beta-Hydrolases"/>
    <property type="match status" value="1"/>
</dbReference>
<evidence type="ECO:0000313" key="2">
    <source>
        <dbReference type="EMBL" id="KAK5102256.1"/>
    </source>
</evidence>
<dbReference type="InterPro" id="IPR050266">
    <property type="entry name" value="AB_hydrolase_sf"/>
</dbReference>
<evidence type="ECO:0000313" key="3">
    <source>
        <dbReference type="Proteomes" id="UP001345013"/>
    </source>
</evidence>
<dbReference type="Pfam" id="PF00561">
    <property type="entry name" value="Abhydrolase_1"/>
    <property type="match status" value="1"/>
</dbReference>
<dbReference type="EMBL" id="JAVRRG010000003">
    <property type="protein sequence ID" value="KAK5102256.1"/>
    <property type="molecule type" value="Genomic_DNA"/>
</dbReference>
<protein>
    <recommendedName>
        <fullName evidence="1">AB hydrolase-1 domain-containing protein</fullName>
    </recommendedName>
</protein>
<dbReference type="Proteomes" id="UP001345013">
    <property type="component" value="Unassembled WGS sequence"/>
</dbReference>
<feature type="domain" description="AB hydrolase-1" evidence="1">
    <location>
        <begin position="79"/>
        <end position="182"/>
    </location>
</feature>
<dbReference type="PANTHER" id="PTHR43798">
    <property type="entry name" value="MONOACYLGLYCEROL LIPASE"/>
    <property type="match status" value="1"/>
</dbReference>
<accession>A0ABR0KP94</accession>
<dbReference type="PRINTS" id="PR00111">
    <property type="entry name" value="ABHYDROLASE"/>
</dbReference>
<proteinExistence type="predicted"/>
<evidence type="ECO:0000259" key="1">
    <source>
        <dbReference type="Pfam" id="PF00561"/>
    </source>
</evidence>
<organism evidence="2 3">
    <name type="scientific">Lithohypha guttulata</name>
    <dbReference type="NCBI Taxonomy" id="1690604"/>
    <lineage>
        <taxon>Eukaryota</taxon>
        <taxon>Fungi</taxon>
        <taxon>Dikarya</taxon>
        <taxon>Ascomycota</taxon>
        <taxon>Pezizomycotina</taxon>
        <taxon>Eurotiomycetes</taxon>
        <taxon>Chaetothyriomycetidae</taxon>
        <taxon>Chaetothyriales</taxon>
        <taxon>Trichomeriaceae</taxon>
        <taxon>Lithohypha</taxon>
    </lineage>
</organism>